<dbReference type="InterPro" id="IPR010736">
    <property type="entry name" value="SHIPPO-rpt"/>
</dbReference>
<dbReference type="AlphaFoldDB" id="A0A9U8E7A8"/>
<keyword evidence="2" id="KW-1185">Reference proteome</keyword>
<accession>A0A9U8E7A8</accession>
<dbReference type="Pfam" id="PF07004">
    <property type="entry name" value="SHIPPO-rpt"/>
    <property type="match status" value="2"/>
</dbReference>
<protein>
    <submittedName>
        <fullName evidence="3">Uncharacterized protein LOC106061810 isoform X1</fullName>
    </submittedName>
</protein>
<dbReference type="RefSeq" id="XP_013075479.2">
    <property type="nucleotide sequence ID" value="XM_013220025.2"/>
</dbReference>
<feature type="region of interest" description="Disordered" evidence="1">
    <location>
        <begin position="433"/>
        <end position="487"/>
    </location>
</feature>
<evidence type="ECO:0000256" key="1">
    <source>
        <dbReference type="SAM" id="MobiDB-lite"/>
    </source>
</evidence>
<evidence type="ECO:0000313" key="3">
    <source>
        <dbReference type="RefSeq" id="XP_013075479.2"/>
    </source>
</evidence>
<evidence type="ECO:0000313" key="2">
    <source>
        <dbReference type="Proteomes" id="UP001165740"/>
    </source>
</evidence>
<dbReference type="PANTHER" id="PTHR34914:SF1">
    <property type="entry name" value="LYMPHOCYTE EXPANSION MOLECULE"/>
    <property type="match status" value="1"/>
</dbReference>
<reference evidence="3" key="1">
    <citation type="submission" date="2025-08" db="UniProtKB">
        <authorList>
            <consortium name="RefSeq"/>
        </authorList>
    </citation>
    <scope>IDENTIFICATION</scope>
</reference>
<sequence>MTTTTILSYKRFKGAPFGTQTARFDVSGVHPKCKTAGGYTEIPYDRNYIDELQNICPCVPKENCLQRSTRGESYATKGSNVETIKNISNLTKSTLSKLNLPKSKKWEVDYIKDSVVDRKIIDLRNKLHCFRNTCNVGSNEIFFTENVLLSKKHNAESFNGPKDSITQRSDQLFYLAAGLQINLNRSKKSDGNSNASIAQTLLNRNENSNPTDSKPGEEDDDESILFKGTDDVSDRSRSLNQSEQSESSDHEETQSVINREETRTSQNSIPIIEVEDISAPLKSALSKTKKLEESSKRVSFESQLTTDHVEDSKQHASITLSSRPSLDENVLFDTERRRSSVRFLIQRKLSLTDKIDVKVDDDIIKRTSIIFSSKRNSELEEAELSKLSSCYESDSTRHSLPELEDFAKSYVNELVVGIKKSWNDLDHTGRALTYLEEPQSHTSRKVSESEGFHTDTTVSHGSLNKQDSKGTSSTSIHYKSSTDSSTDVKEEEILQLFNEDSRLDVPPNSSCQLEEFVSQSNKRKKEKLLKAPYESCEAYLKRKLGPGVYNLMISIDEDKKVEEQAPKTGWARQLELERLAALPHLLYKEQWEEKKMLQKKLGPGSYNIKDFIQINNAKPRSGRGICENLAPRFENKHMSATPGPGTYGIDGIPQKAMDEKAKKSASTKGILDAGDRKRNLPSIGSHLGPGTYNHTSCTEQLLNKVTGIKGPYNLFSLERDAKTVIGHHAIVRPANLGPGQYDVKSFVDELNNEHKRSHGRFAKVDQYPDTLLQDFPGPGSYDVKQHNSKCSHGVNIPGFLSSAKRDDKLSQKFFTGNYNPVGAGRYDVQKYEEAQDVNGCTSSFKSRTNRPNQKLSRFLQERLRAKDISPADKAKYMDPYRMTRSITIM</sequence>
<dbReference type="GeneID" id="106061810"/>
<name>A0A9U8E7A8_BIOGL</name>
<feature type="compositionally biased region" description="Basic and acidic residues" evidence="1">
    <location>
        <begin position="228"/>
        <end position="237"/>
    </location>
</feature>
<dbReference type="Proteomes" id="UP001165740">
    <property type="component" value="Chromosome 5"/>
</dbReference>
<feature type="compositionally biased region" description="Polar residues" evidence="1">
    <location>
        <begin position="200"/>
        <end position="212"/>
    </location>
</feature>
<dbReference type="PANTHER" id="PTHR34914">
    <property type="entry name" value="LYMPHOCYTE EXPANSION MOLECULE"/>
    <property type="match status" value="1"/>
</dbReference>
<feature type="region of interest" description="Disordered" evidence="1">
    <location>
        <begin position="200"/>
        <end position="271"/>
    </location>
</feature>
<dbReference type="KEGG" id="bgt:106061810"/>
<feature type="compositionally biased region" description="Polar residues" evidence="1">
    <location>
        <begin position="454"/>
        <end position="485"/>
    </location>
</feature>
<dbReference type="OrthoDB" id="6275292at2759"/>
<gene>
    <name evidence="3" type="primary">LOC106061810</name>
</gene>
<organism evidence="2 3">
    <name type="scientific">Biomphalaria glabrata</name>
    <name type="common">Bloodfluke planorb</name>
    <name type="synonym">Freshwater snail</name>
    <dbReference type="NCBI Taxonomy" id="6526"/>
    <lineage>
        <taxon>Eukaryota</taxon>
        <taxon>Metazoa</taxon>
        <taxon>Spiralia</taxon>
        <taxon>Lophotrochozoa</taxon>
        <taxon>Mollusca</taxon>
        <taxon>Gastropoda</taxon>
        <taxon>Heterobranchia</taxon>
        <taxon>Euthyneura</taxon>
        <taxon>Panpulmonata</taxon>
        <taxon>Hygrophila</taxon>
        <taxon>Lymnaeoidea</taxon>
        <taxon>Planorbidae</taxon>
        <taxon>Biomphalaria</taxon>
    </lineage>
</organism>
<proteinExistence type="predicted"/>
<dbReference type="InterPro" id="IPR033557">
    <property type="entry name" value="CIMAP2"/>
</dbReference>
<feature type="region of interest" description="Disordered" evidence="1">
    <location>
        <begin position="296"/>
        <end position="320"/>
    </location>
</feature>
<feature type="compositionally biased region" description="Basic and acidic residues" evidence="1">
    <location>
        <begin position="247"/>
        <end position="263"/>
    </location>
</feature>